<keyword evidence="6" id="KW-0969">Cilium</keyword>
<evidence type="ECO:0000256" key="4">
    <source>
        <dbReference type="ARBA" id="ARBA00022846"/>
    </source>
</evidence>
<evidence type="ECO:0000256" key="8">
    <source>
        <dbReference type="ARBA" id="ARBA00023273"/>
    </source>
</evidence>
<dbReference type="PANTHER" id="PTHR14517:SF6">
    <property type="entry name" value="RE41410P"/>
    <property type="match status" value="1"/>
</dbReference>
<organism evidence="10 11">
    <name type="scientific">Caerostris darwini</name>
    <dbReference type="NCBI Taxonomy" id="1538125"/>
    <lineage>
        <taxon>Eukaryota</taxon>
        <taxon>Metazoa</taxon>
        <taxon>Ecdysozoa</taxon>
        <taxon>Arthropoda</taxon>
        <taxon>Chelicerata</taxon>
        <taxon>Arachnida</taxon>
        <taxon>Araneae</taxon>
        <taxon>Araneomorphae</taxon>
        <taxon>Entelegynae</taxon>
        <taxon>Araneoidea</taxon>
        <taxon>Araneidae</taxon>
        <taxon>Caerostris</taxon>
    </lineage>
</organism>
<dbReference type="AlphaFoldDB" id="A0AAV4SRV0"/>
<dbReference type="EMBL" id="BPLQ01008398">
    <property type="protein sequence ID" value="GIY37093.1"/>
    <property type="molecule type" value="Genomic_DNA"/>
</dbReference>
<evidence type="ECO:0000313" key="11">
    <source>
        <dbReference type="Proteomes" id="UP001054837"/>
    </source>
</evidence>
<dbReference type="Proteomes" id="UP001054837">
    <property type="component" value="Unassembled WGS sequence"/>
</dbReference>
<evidence type="ECO:0000256" key="1">
    <source>
        <dbReference type="ARBA" id="ARBA00004611"/>
    </source>
</evidence>
<evidence type="ECO:0000256" key="3">
    <source>
        <dbReference type="ARBA" id="ARBA00022490"/>
    </source>
</evidence>
<evidence type="ECO:0000256" key="2">
    <source>
        <dbReference type="ARBA" id="ARBA00006875"/>
    </source>
</evidence>
<keyword evidence="11" id="KW-1185">Reference proteome</keyword>
<sequence length="363" mass="43989">MNRRRLAEEARKRRIFNAKQRQIGVDVDALNYQVQEHRLARSRETQRERHFADEAKRLSDLAELMEKQKQEEIVEKNRKVDEYRTQEQRPEYRKEFDLYDPNRLKKERPPRISADEPCPISGVQKLAGEDLENRDRMQKQKNQVREVLLQQMQEKRMQNFKQDKEKQDFEDMLLMQDSHALQLAKEHEERRRKAVADLKEDNKTIAEETRDMNLRDKISDDISKKKDIEYNIRSDLLSEDPNVARSSFGPNRVVPDRWKGMSEKQLEEYRKGQVQQMIERRRKEDQEQRVKAEWDAQLIHQENIALLMEQENKERRFDFNKKVSSLNTELSYEQRRQQEFLEKVVYTNVPTKEFFDQFNTTSR</sequence>
<comment type="subunit">
    <text evidence="9">Microtubule inner protein component of sperm flagellar doublet microtubules.</text>
</comment>
<proteinExistence type="inferred from homology"/>
<accession>A0AAV4SRV0</accession>
<comment type="caution">
    <text evidence="10">The sequence shown here is derived from an EMBL/GenBank/DDBJ whole genome shotgun (WGS) entry which is preliminary data.</text>
</comment>
<dbReference type="InterPro" id="IPR008805">
    <property type="entry name" value="RIB43A"/>
</dbReference>
<gene>
    <name evidence="10" type="primary">Ribc1</name>
    <name evidence="10" type="ORF">CDAR_387971</name>
</gene>
<protein>
    <submittedName>
        <fullName evidence="10">RIB43A-like with coiled-coils protein 1</fullName>
    </submittedName>
</protein>
<dbReference type="PANTHER" id="PTHR14517">
    <property type="entry name" value="RIB43A-RELATED"/>
    <property type="match status" value="1"/>
</dbReference>
<keyword evidence="8" id="KW-0966">Cell projection</keyword>
<evidence type="ECO:0000313" key="10">
    <source>
        <dbReference type="EMBL" id="GIY37093.1"/>
    </source>
</evidence>
<evidence type="ECO:0000256" key="6">
    <source>
        <dbReference type="ARBA" id="ARBA00023069"/>
    </source>
</evidence>
<name>A0AAV4SRV0_9ARAC</name>
<keyword evidence="5" id="KW-0175">Coiled coil</keyword>
<evidence type="ECO:0000256" key="7">
    <source>
        <dbReference type="ARBA" id="ARBA00023212"/>
    </source>
</evidence>
<evidence type="ECO:0000256" key="5">
    <source>
        <dbReference type="ARBA" id="ARBA00023054"/>
    </source>
</evidence>
<keyword evidence="3" id="KW-0963">Cytoplasm</keyword>
<comment type="similarity">
    <text evidence="2">Belongs to the RIB43A family.</text>
</comment>
<reference evidence="10 11" key="1">
    <citation type="submission" date="2021-06" db="EMBL/GenBank/DDBJ databases">
        <title>Caerostris darwini draft genome.</title>
        <authorList>
            <person name="Kono N."/>
            <person name="Arakawa K."/>
        </authorList>
    </citation>
    <scope>NUCLEOTIDE SEQUENCE [LARGE SCALE GENOMIC DNA]</scope>
</reference>
<keyword evidence="7" id="KW-0206">Cytoskeleton</keyword>
<comment type="subcellular location">
    <subcellularLocation>
        <location evidence="1">Cytoplasm</location>
        <location evidence="1">Cytoskeleton</location>
        <location evidence="1">Flagellum axoneme</location>
    </subcellularLocation>
</comment>
<evidence type="ECO:0000256" key="9">
    <source>
        <dbReference type="ARBA" id="ARBA00046435"/>
    </source>
</evidence>
<keyword evidence="4" id="KW-0282">Flagellum</keyword>
<dbReference type="Pfam" id="PF05914">
    <property type="entry name" value="RIB43A"/>
    <property type="match status" value="1"/>
</dbReference>